<gene>
    <name evidence="1" type="ORF">CEXT_164141</name>
</gene>
<protein>
    <submittedName>
        <fullName evidence="1">Uncharacterized protein</fullName>
    </submittedName>
</protein>
<organism evidence="1 2">
    <name type="scientific">Caerostris extrusa</name>
    <name type="common">Bark spider</name>
    <name type="synonym">Caerostris bankana</name>
    <dbReference type="NCBI Taxonomy" id="172846"/>
    <lineage>
        <taxon>Eukaryota</taxon>
        <taxon>Metazoa</taxon>
        <taxon>Ecdysozoa</taxon>
        <taxon>Arthropoda</taxon>
        <taxon>Chelicerata</taxon>
        <taxon>Arachnida</taxon>
        <taxon>Araneae</taxon>
        <taxon>Araneomorphae</taxon>
        <taxon>Entelegynae</taxon>
        <taxon>Araneoidea</taxon>
        <taxon>Araneidae</taxon>
        <taxon>Caerostris</taxon>
    </lineage>
</organism>
<accession>A0AAV4P7X2</accession>
<keyword evidence="2" id="KW-1185">Reference proteome</keyword>
<sequence>MERFLTGSSDALEMEVKPICCEVLYAFESPSTSIRSPRLLKSPHPYQSEVNPLLALVTPLHDVGRYAKVVKFQAVSEEGERCCHMTREFDSRRWRPTRALIVIRKELT</sequence>
<proteinExistence type="predicted"/>
<evidence type="ECO:0000313" key="1">
    <source>
        <dbReference type="EMBL" id="GIX93295.1"/>
    </source>
</evidence>
<dbReference type="Proteomes" id="UP001054945">
    <property type="component" value="Unassembled WGS sequence"/>
</dbReference>
<dbReference type="EMBL" id="BPLR01004227">
    <property type="protein sequence ID" value="GIX93295.1"/>
    <property type="molecule type" value="Genomic_DNA"/>
</dbReference>
<comment type="caution">
    <text evidence="1">The sequence shown here is derived from an EMBL/GenBank/DDBJ whole genome shotgun (WGS) entry which is preliminary data.</text>
</comment>
<dbReference type="AlphaFoldDB" id="A0AAV4P7X2"/>
<name>A0AAV4P7X2_CAEEX</name>
<reference evidence="1 2" key="1">
    <citation type="submission" date="2021-06" db="EMBL/GenBank/DDBJ databases">
        <title>Caerostris extrusa draft genome.</title>
        <authorList>
            <person name="Kono N."/>
            <person name="Arakawa K."/>
        </authorList>
    </citation>
    <scope>NUCLEOTIDE SEQUENCE [LARGE SCALE GENOMIC DNA]</scope>
</reference>
<evidence type="ECO:0000313" key="2">
    <source>
        <dbReference type="Proteomes" id="UP001054945"/>
    </source>
</evidence>